<dbReference type="Gene3D" id="3.40.47.10">
    <property type="match status" value="1"/>
</dbReference>
<dbReference type="CDD" id="cd00833">
    <property type="entry name" value="PKS"/>
    <property type="match status" value="1"/>
</dbReference>
<dbReference type="Pfam" id="PF00109">
    <property type="entry name" value="ketoacyl-synt"/>
    <property type="match status" value="1"/>
</dbReference>
<dbReference type="InterPro" id="IPR050091">
    <property type="entry name" value="PKS_NRPS_Biosynth_Enz"/>
</dbReference>
<dbReference type="InterPro" id="IPR049900">
    <property type="entry name" value="PKS_mFAS_DH"/>
</dbReference>
<dbReference type="InterPro" id="IPR011032">
    <property type="entry name" value="GroES-like_sf"/>
</dbReference>
<dbReference type="GO" id="GO:1901336">
    <property type="term" value="P:lactone biosynthetic process"/>
    <property type="evidence" value="ECO:0007669"/>
    <property type="project" value="UniProtKB-ARBA"/>
</dbReference>
<dbReference type="InterPro" id="IPR036736">
    <property type="entry name" value="ACP-like_sf"/>
</dbReference>
<dbReference type="SUPFAM" id="SSF47336">
    <property type="entry name" value="ACP-like"/>
    <property type="match status" value="1"/>
</dbReference>
<keyword evidence="6" id="KW-0012">Acyltransferase</keyword>
<dbReference type="Gene3D" id="3.40.50.720">
    <property type="entry name" value="NAD(P)-binding Rossmann-like Domain"/>
    <property type="match status" value="2"/>
</dbReference>
<dbReference type="InterPro" id="IPR014031">
    <property type="entry name" value="Ketoacyl_synth_C"/>
</dbReference>
<feature type="region of interest" description="C-terminal hotdog fold" evidence="7">
    <location>
        <begin position="1139"/>
        <end position="1297"/>
    </location>
</feature>
<keyword evidence="13" id="KW-1185">Reference proteome</keyword>
<dbReference type="InterPro" id="IPR057326">
    <property type="entry name" value="KR_dom"/>
</dbReference>
<dbReference type="InterPro" id="IPR016036">
    <property type="entry name" value="Malonyl_transacylase_ACP-bd"/>
</dbReference>
<dbReference type="GO" id="GO:0004312">
    <property type="term" value="F:fatty acid synthase activity"/>
    <property type="evidence" value="ECO:0007669"/>
    <property type="project" value="TreeGrafter"/>
</dbReference>
<evidence type="ECO:0000313" key="13">
    <source>
        <dbReference type="Proteomes" id="UP000235371"/>
    </source>
</evidence>
<dbReference type="CDD" id="cd02440">
    <property type="entry name" value="AdoMet_MTases"/>
    <property type="match status" value="1"/>
</dbReference>
<evidence type="ECO:0000313" key="12">
    <source>
        <dbReference type="EMBL" id="PMD50917.1"/>
    </source>
</evidence>
<dbReference type="InterPro" id="IPR049551">
    <property type="entry name" value="PKS_DH_C"/>
</dbReference>
<evidence type="ECO:0000256" key="8">
    <source>
        <dbReference type="SAM" id="MobiDB-lite"/>
    </source>
</evidence>
<dbReference type="SUPFAM" id="SSF55048">
    <property type="entry name" value="Probable ACP-binding domain of malonyl-CoA ACP transacylase"/>
    <property type="match status" value="1"/>
</dbReference>
<dbReference type="GO" id="GO:0006633">
    <property type="term" value="P:fatty acid biosynthetic process"/>
    <property type="evidence" value="ECO:0007669"/>
    <property type="project" value="TreeGrafter"/>
</dbReference>
<feature type="active site" description="Proton acceptor; for dehydratase activity" evidence="7">
    <location>
        <position position="1006"/>
    </location>
</feature>
<dbReference type="GO" id="GO:0016491">
    <property type="term" value="F:oxidoreductase activity"/>
    <property type="evidence" value="ECO:0007669"/>
    <property type="project" value="InterPro"/>
</dbReference>
<feature type="active site" description="Proton donor; for dehydratase activity" evidence="7">
    <location>
        <position position="1206"/>
    </location>
</feature>
<name>A0A2J6SJI3_9HELO</name>
<dbReference type="Pfam" id="PF00698">
    <property type="entry name" value="Acyl_transf_1"/>
    <property type="match status" value="1"/>
</dbReference>
<dbReference type="PANTHER" id="PTHR43775:SF29">
    <property type="entry name" value="ASPERFURANONE POLYKETIDE SYNTHASE AFOG-RELATED"/>
    <property type="match status" value="1"/>
</dbReference>
<dbReference type="InterPro" id="IPR042104">
    <property type="entry name" value="PKS_dehydratase_sf"/>
</dbReference>
<dbReference type="Pfam" id="PF08659">
    <property type="entry name" value="KR"/>
    <property type="match status" value="1"/>
</dbReference>
<dbReference type="FunFam" id="3.40.50.720:FF:000209">
    <property type="entry name" value="Polyketide synthase Pks12"/>
    <property type="match status" value="1"/>
</dbReference>
<dbReference type="PANTHER" id="PTHR43775">
    <property type="entry name" value="FATTY ACID SYNTHASE"/>
    <property type="match status" value="1"/>
</dbReference>
<dbReference type="PROSITE" id="PS52019">
    <property type="entry name" value="PKS_MFAS_DH"/>
    <property type="match status" value="1"/>
</dbReference>
<dbReference type="GeneID" id="36586730"/>
<dbReference type="InterPro" id="IPR049552">
    <property type="entry name" value="PKS_DH_N"/>
</dbReference>
<dbReference type="SMART" id="SM00825">
    <property type="entry name" value="PKS_KS"/>
    <property type="match status" value="1"/>
</dbReference>
<evidence type="ECO:0000259" key="11">
    <source>
        <dbReference type="PROSITE" id="PS52019"/>
    </source>
</evidence>
<dbReference type="EMBL" id="KZ613912">
    <property type="protein sequence ID" value="PMD50917.1"/>
    <property type="molecule type" value="Genomic_DNA"/>
</dbReference>
<keyword evidence="4" id="KW-0521">NADP</keyword>
<dbReference type="InterPro" id="IPR014043">
    <property type="entry name" value="Acyl_transferase_dom"/>
</dbReference>
<dbReference type="Pfam" id="PF21089">
    <property type="entry name" value="PKS_DH_N"/>
    <property type="match status" value="1"/>
</dbReference>
<evidence type="ECO:0000259" key="10">
    <source>
        <dbReference type="PROSITE" id="PS52004"/>
    </source>
</evidence>
<dbReference type="InterPro" id="IPR014030">
    <property type="entry name" value="Ketoacyl_synth_N"/>
</dbReference>
<dbReference type="InterPro" id="IPR013217">
    <property type="entry name" value="Methyltransf_12"/>
</dbReference>
<dbReference type="InterPro" id="IPR020807">
    <property type="entry name" value="PKS_DH"/>
</dbReference>
<dbReference type="SMART" id="SM00823">
    <property type="entry name" value="PKS_PP"/>
    <property type="match status" value="1"/>
</dbReference>
<evidence type="ECO:0000256" key="1">
    <source>
        <dbReference type="ARBA" id="ARBA00022450"/>
    </source>
</evidence>
<gene>
    <name evidence="12" type="ORF">K444DRAFT_601068</name>
</gene>
<dbReference type="Gene3D" id="3.10.129.110">
    <property type="entry name" value="Polyketide synthase dehydratase"/>
    <property type="match status" value="1"/>
</dbReference>
<dbReference type="InterPro" id="IPR036291">
    <property type="entry name" value="NAD(P)-bd_dom_sf"/>
</dbReference>
<feature type="region of interest" description="N-terminal hotdog fold" evidence="7">
    <location>
        <begin position="974"/>
        <end position="1110"/>
    </location>
</feature>
<dbReference type="Pfam" id="PF08240">
    <property type="entry name" value="ADH_N"/>
    <property type="match status" value="1"/>
</dbReference>
<proteinExistence type="predicted"/>
<dbReference type="InterPro" id="IPR016039">
    <property type="entry name" value="Thiolase-like"/>
</dbReference>
<keyword evidence="1" id="KW-0596">Phosphopantetheine</keyword>
<evidence type="ECO:0000256" key="2">
    <source>
        <dbReference type="ARBA" id="ARBA00022553"/>
    </source>
</evidence>
<dbReference type="InterPro" id="IPR029063">
    <property type="entry name" value="SAM-dependent_MTases_sf"/>
</dbReference>
<evidence type="ECO:0000256" key="3">
    <source>
        <dbReference type="ARBA" id="ARBA00022679"/>
    </source>
</evidence>
<dbReference type="InterPro" id="IPR020806">
    <property type="entry name" value="PKS_PP-bd"/>
</dbReference>
<dbReference type="Gene3D" id="1.10.1200.10">
    <property type="entry name" value="ACP-like"/>
    <property type="match status" value="1"/>
</dbReference>
<accession>A0A2J6SJI3</accession>
<feature type="domain" description="Carrier" evidence="9">
    <location>
        <begin position="2508"/>
        <end position="2585"/>
    </location>
</feature>
<dbReference type="Proteomes" id="UP000235371">
    <property type="component" value="Unassembled WGS sequence"/>
</dbReference>
<dbReference type="PROSITE" id="PS52004">
    <property type="entry name" value="KS3_2"/>
    <property type="match status" value="1"/>
</dbReference>
<dbReference type="SUPFAM" id="SSF50129">
    <property type="entry name" value="GroES-like"/>
    <property type="match status" value="1"/>
</dbReference>
<dbReference type="STRING" id="1095630.A0A2J6SJI3"/>
<dbReference type="SMART" id="SM00826">
    <property type="entry name" value="PKS_DH"/>
    <property type="match status" value="1"/>
</dbReference>
<dbReference type="GO" id="GO:0031177">
    <property type="term" value="F:phosphopantetheine binding"/>
    <property type="evidence" value="ECO:0007669"/>
    <property type="project" value="InterPro"/>
</dbReference>
<dbReference type="Pfam" id="PF08242">
    <property type="entry name" value="Methyltransf_12"/>
    <property type="match status" value="1"/>
</dbReference>
<dbReference type="InterPro" id="IPR032821">
    <property type="entry name" value="PKS_assoc"/>
</dbReference>
<evidence type="ECO:0000256" key="6">
    <source>
        <dbReference type="ARBA" id="ARBA00023315"/>
    </source>
</evidence>
<keyword evidence="2" id="KW-0597">Phosphoprotein</keyword>
<dbReference type="OrthoDB" id="329835at2759"/>
<dbReference type="Gene3D" id="3.90.180.10">
    <property type="entry name" value="Medium-chain alcohol dehydrogenases, catalytic domain"/>
    <property type="match status" value="1"/>
</dbReference>
<dbReference type="Pfam" id="PF02801">
    <property type="entry name" value="Ketoacyl-synt_C"/>
    <property type="match status" value="1"/>
</dbReference>
<dbReference type="SUPFAM" id="SSF52151">
    <property type="entry name" value="FabD/lysophospholipase-like"/>
    <property type="match status" value="1"/>
</dbReference>
<evidence type="ECO:0000256" key="5">
    <source>
        <dbReference type="ARBA" id="ARBA00023268"/>
    </source>
</evidence>
<organism evidence="12 13">
    <name type="scientific">Hyaloscypha bicolor E</name>
    <dbReference type="NCBI Taxonomy" id="1095630"/>
    <lineage>
        <taxon>Eukaryota</taxon>
        <taxon>Fungi</taxon>
        <taxon>Dikarya</taxon>
        <taxon>Ascomycota</taxon>
        <taxon>Pezizomycotina</taxon>
        <taxon>Leotiomycetes</taxon>
        <taxon>Helotiales</taxon>
        <taxon>Hyaloscyphaceae</taxon>
        <taxon>Hyaloscypha</taxon>
        <taxon>Hyaloscypha bicolor</taxon>
    </lineage>
</organism>
<dbReference type="InterPro" id="IPR013154">
    <property type="entry name" value="ADH-like_N"/>
</dbReference>
<dbReference type="Pfam" id="PF23297">
    <property type="entry name" value="ACP_SdgA_C"/>
    <property type="match status" value="1"/>
</dbReference>
<dbReference type="InterPro" id="IPR020841">
    <property type="entry name" value="PKS_Beta-ketoAc_synthase_dom"/>
</dbReference>
<feature type="domain" description="Ketosynthase family 3 (KS3)" evidence="10">
    <location>
        <begin position="21"/>
        <end position="445"/>
    </location>
</feature>
<dbReference type="InterPro" id="IPR001227">
    <property type="entry name" value="Ac_transferase_dom_sf"/>
</dbReference>
<dbReference type="Pfam" id="PF13602">
    <property type="entry name" value="ADH_zinc_N_2"/>
    <property type="match status" value="1"/>
</dbReference>
<dbReference type="RefSeq" id="XP_024727821.1">
    <property type="nucleotide sequence ID" value="XM_024878653.1"/>
</dbReference>
<dbReference type="InterPro" id="IPR020843">
    <property type="entry name" value="ER"/>
</dbReference>
<protein>
    <submittedName>
        <fullName evidence="12">Uncharacterized protein</fullName>
    </submittedName>
</protein>
<dbReference type="Gene3D" id="3.40.366.10">
    <property type="entry name" value="Malonyl-Coenzyme A Acyl Carrier Protein, domain 2"/>
    <property type="match status" value="1"/>
</dbReference>
<dbReference type="CDD" id="cd05195">
    <property type="entry name" value="enoyl_red"/>
    <property type="match status" value="1"/>
</dbReference>
<dbReference type="InterPro" id="IPR009081">
    <property type="entry name" value="PP-bd_ACP"/>
</dbReference>
<dbReference type="SMART" id="SM00822">
    <property type="entry name" value="PKS_KR"/>
    <property type="match status" value="1"/>
</dbReference>
<dbReference type="SMART" id="SM00827">
    <property type="entry name" value="PKS_AT"/>
    <property type="match status" value="1"/>
</dbReference>
<evidence type="ECO:0000256" key="7">
    <source>
        <dbReference type="PROSITE-ProRule" id="PRU01363"/>
    </source>
</evidence>
<keyword evidence="5" id="KW-0511">Multifunctional enzyme</keyword>
<dbReference type="PROSITE" id="PS50075">
    <property type="entry name" value="CARRIER"/>
    <property type="match status" value="1"/>
</dbReference>
<feature type="domain" description="PKS/mFAS DH" evidence="11">
    <location>
        <begin position="974"/>
        <end position="1297"/>
    </location>
</feature>
<dbReference type="InParanoid" id="A0A2J6SJI3"/>
<reference evidence="12 13" key="1">
    <citation type="submission" date="2016-04" db="EMBL/GenBank/DDBJ databases">
        <title>A degradative enzymes factory behind the ericoid mycorrhizal symbiosis.</title>
        <authorList>
            <consortium name="DOE Joint Genome Institute"/>
            <person name="Martino E."/>
            <person name="Morin E."/>
            <person name="Grelet G."/>
            <person name="Kuo A."/>
            <person name="Kohler A."/>
            <person name="Daghino S."/>
            <person name="Barry K."/>
            <person name="Choi C."/>
            <person name="Cichocki N."/>
            <person name="Clum A."/>
            <person name="Copeland A."/>
            <person name="Hainaut M."/>
            <person name="Haridas S."/>
            <person name="Labutti K."/>
            <person name="Lindquist E."/>
            <person name="Lipzen A."/>
            <person name="Khouja H.-R."/>
            <person name="Murat C."/>
            <person name="Ohm R."/>
            <person name="Olson A."/>
            <person name="Spatafora J."/>
            <person name="Veneault-Fourrey C."/>
            <person name="Henrissat B."/>
            <person name="Grigoriev I."/>
            <person name="Martin F."/>
            <person name="Perotto S."/>
        </authorList>
    </citation>
    <scope>NUCLEOTIDE SEQUENCE [LARGE SCALE GENOMIC DNA]</scope>
    <source>
        <strain evidence="12 13">E</strain>
    </source>
</reference>
<feature type="region of interest" description="Disordered" evidence="8">
    <location>
        <begin position="2592"/>
        <end position="2620"/>
    </location>
</feature>
<keyword evidence="3" id="KW-0808">Transferase</keyword>
<dbReference type="Pfam" id="PF16197">
    <property type="entry name" value="KAsynt_C_assoc"/>
    <property type="match status" value="1"/>
</dbReference>
<evidence type="ECO:0000256" key="4">
    <source>
        <dbReference type="ARBA" id="ARBA00022857"/>
    </source>
</evidence>
<dbReference type="SUPFAM" id="SSF53335">
    <property type="entry name" value="S-adenosyl-L-methionine-dependent methyltransferases"/>
    <property type="match status" value="1"/>
</dbReference>
<dbReference type="Pfam" id="PF14765">
    <property type="entry name" value="PS-DH"/>
    <property type="match status" value="1"/>
</dbReference>
<evidence type="ECO:0000259" key="9">
    <source>
        <dbReference type="PROSITE" id="PS50075"/>
    </source>
</evidence>
<dbReference type="SUPFAM" id="SSF51735">
    <property type="entry name" value="NAD(P)-binding Rossmann-fold domains"/>
    <property type="match status" value="2"/>
</dbReference>
<dbReference type="InterPro" id="IPR013968">
    <property type="entry name" value="PKS_KR"/>
</dbReference>
<dbReference type="SUPFAM" id="SSF53901">
    <property type="entry name" value="Thiolase-like"/>
    <property type="match status" value="1"/>
</dbReference>
<dbReference type="InterPro" id="IPR016035">
    <property type="entry name" value="Acyl_Trfase/lysoPLipase"/>
</dbReference>
<dbReference type="GO" id="GO:0044550">
    <property type="term" value="P:secondary metabolite biosynthetic process"/>
    <property type="evidence" value="ECO:0007669"/>
    <property type="project" value="TreeGrafter"/>
</dbReference>
<dbReference type="Gene3D" id="3.40.50.150">
    <property type="entry name" value="Vaccinia Virus protein VP39"/>
    <property type="match status" value="1"/>
</dbReference>
<dbReference type="SMART" id="SM00829">
    <property type="entry name" value="PKS_ER"/>
    <property type="match status" value="1"/>
</dbReference>
<sequence>MNGDGASNLGHPFPDLGVVPEDAIAIIGMACCFPQDAENPEKLWEMLLGGRSASSEFPKNRMNLDAHYHPDPTHGGSMSSRKAHFMKHNGSTFDAPFFSITKTEALSMDPQQRILMENVYEALENAGIPMDTVIGSKTSVFVGAFTSDYQTLLNADPEVIMKYAPTGNSSSILSNRVSWFYDLKACSLTLDTACSSSLVAFHLACESLKNNSAKMSIVNGTNIIEQPQAMFRMSNIGFLSPDGKCYSFDHRANGYSRGEGTGTIIIKPLKAALEDGNTIRAIVRGTGVNQDGRTPGMTLPSKFAQENLIRSVYVNAGLDISTTSYVEAHGTGTPAGDPVEAGAIAAAWSERKSEVPLYIGAIKSNIGHLEGASGVAGLIKTVQALEKAIIPPNINFEKVNSKIFPDKWNIEFPLRPVPWPSTEVRRASVNSFGFGGTNAHVVLDDARSFLSAHNLQGLHRTASESPNEENLEPHSNHKAKKIFILSSLDEAGIKRSVEAYLEYLPSKAYSTESNYIDDLAFTLSKKRTLFPWKSFVVAGSLQELIKRLPDAPRMSKHTRKGRVPQLGFVFTGQGAQWHAMGRELLLYPIFRRSLEDASNYLDQLKSPWHLLDELLKGKAESRIDTPDLSQAACTALQVALVDLLASWGIFPSRVIGHSSGEISAAYSAGALSRKSAWKIAYYRGVVSGKLAAKKGAMMAVRLDQDSLSPYLQRVNVDLEGELVMACFNSPMNITVSGDENKIDRLQELLGEDDLFARKLKVSNAYHSGHMSTVADEYLELIGDISAEPEQNHFRDNDREVTMYSTVNFRPILPSQLRDPQYWVSNMVSPVRFVQGLSEMCSTPSPGRARLRVDGGADTPFQHILEIGPHPALNSAIREILALDQRLSSIGYSYLVSRQGSSLDASLQVAGTLFCSGYPVDLAAVNCSSERASSSNSSEPQMLVDLPPYQFNHTQTYWPEGRLSKNFRFRKFARHDLLGAPVPDWNSQDPKWRNIIRVTEIPWLRDHKVTGRIVYPGVGFVIMAIEAVTQLSPIDIKIIGYRLRDVSIRSALLIPETEGGVETMLAMRPVSESSLTSSSTWREFKVLSYNTSSDDWTEHCRGMVKVEYAMETNPIDVGREAAAEERAFHGQLMDASRNCNIPFDMSRSYSELETIGLSFGPLFKNLEKVTRDDCNGNAMGHVTVPDVRASMPKKFTHPHIIQPAAMDSMLHIFLAAIQSLNIESRLIEPMVPIFMKEVWVARDISNEPGHQFRSHGVAHKTGHNKFEASITVWDTLTESPKVLFKGIQVTPLQSSSTTSGKRQLSYNVLWKPDVDLISYSQMERLARERAAPLGGNEDESLRMAEDFNLAVIAYTVDALKLLRDETLGDIPPHHKQYLAWLHLQEERFQDGKILHQNPQWESIINDPEEKQQLFRRVIDSGPEGALTTRIGSNLVGIVRQEIDLIQLMFGDELMESYYRELHGTESIHHLLRSYLDLYSHKYAELKILEVGAGTGGTTLPILEALYPCEQPSRVASYTYTDISPGFFEKAKGKLKNWRNVLEYKRLDIEKDPFSQGFERGHYDIVIAANVLHATADLNKTLSNVLSLLRPNGKLILQEGAATGHLSGQLVFGTLPGWWLSTEPSRKWGPLLTEPEWNDMLLKSGFSGADLVLKDYLNENIHGQSLIIATAPVHAPIHHGTHETIIVVSSLEGLGPLPAAIRSSLQKIGILEATVVHCKDLDGRDLKHTVCIALLELENSVFVDGEANFISIRRMLTTAAGVLWVTDDMMSNPEISLSTGLIRTVRWERDLDDSNLVTLGVEFKTQELLTSAAQITEIYRYQFMQQNNQRNAEYCSLGGLIHTNRLTTAEYLDEFLFSRVSKPKAQLRPFRTDQNRALKLSTDTPGLLNKLQFVDCPKYETELDLDDVEVEIKATGLNFRDIMSAMGEVGGDILGAEGAGIVTRTGASVNGVKVGDRVVLLASLTGCFQSFARTKEVCVAKIPDEVSFEKAAGIPVIYCTALYCLVDIARLQKGESVLIHAAAGGVGQAAIMLAQNIGAEIFATVSSEEKKKILIDTYNIQEDHILSSRDLSFTKGVMRLTNGRGVDVILNSLAGEALRVSWECIAPFGRFVEIGKRDIYGNGRLEMFPFSKNVIFASCDLETVMRLDPTTTSKLLHRTMGLWKEGVIKETTPLNIFDFSQIEASFRLVQSGKHIGKIVLTAGKDDLVRVIPKPQTPYQFPGNGTYVLAGGFGGLGRSMARWMVSRGARNLIFLSRNGASTEAAEKLLEELRGMGCAAHAVPCDVSDKLALEKVISESQKSMPPIKGCIQGAMQLKDSAFENMTWENFKAATLPKVNGSWNLHTTLPKQMDFFIMLSSICGIIGNRGQSNYAAGNVYQDTLAQYRHRNGLPATALDLGTMMSVGFMAENQEAVGIKSFATDGIREDEFHALLEYHIDPLNSTQAPLRSQVAIGLATRAMFRRKGFPEPSFMRDPLFTQLRSIAESSDSDGGEESFAATREALRNAKTLEDATVILAEALVKRISGIMSLPLEDIDPGKPVHFYGVDSLVAVEFRNWLGKNLEADIEVLDIMGDDSISALSEKIAKKSKMLNFGGEEMEGGSEDAGVGNEKMEGSSEAVEVGN</sequence>